<proteinExistence type="predicted"/>
<dbReference type="AlphaFoldDB" id="A0AAV1J7N6"/>
<protein>
    <submittedName>
        <fullName evidence="2">Uncharacterized protein</fullName>
    </submittedName>
</protein>
<organism evidence="2 3">
    <name type="scientific">Leptosia nina</name>
    <dbReference type="NCBI Taxonomy" id="320188"/>
    <lineage>
        <taxon>Eukaryota</taxon>
        <taxon>Metazoa</taxon>
        <taxon>Ecdysozoa</taxon>
        <taxon>Arthropoda</taxon>
        <taxon>Hexapoda</taxon>
        <taxon>Insecta</taxon>
        <taxon>Pterygota</taxon>
        <taxon>Neoptera</taxon>
        <taxon>Endopterygota</taxon>
        <taxon>Lepidoptera</taxon>
        <taxon>Glossata</taxon>
        <taxon>Ditrysia</taxon>
        <taxon>Papilionoidea</taxon>
        <taxon>Pieridae</taxon>
        <taxon>Pierinae</taxon>
        <taxon>Leptosia</taxon>
    </lineage>
</organism>
<evidence type="ECO:0000313" key="2">
    <source>
        <dbReference type="EMBL" id="CAK1544506.1"/>
    </source>
</evidence>
<sequence>MVKLLCLYLIYSTTCLVFAVNIKPNQTIALQAHFAVHPTPVIRDLEGTEDVDNALEKTEPPVDITTENIIAQPTRREELDMITDEPSLYQDVVRNNNEELFTSDLIEATAVLKRSIFETTLPVPPLELIPPALIQIGGELRDWDELATMEPTAVENMRTFVVQETRAD</sequence>
<name>A0AAV1J7N6_9NEOP</name>
<keyword evidence="1" id="KW-0732">Signal</keyword>
<reference evidence="2 3" key="1">
    <citation type="submission" date="2023-11" db="EMBL/GenBank/DDBJ databases">
        <authorList>
            <person name="Okamura Y."/>
        </authorList>
    </citation>
    <scope>NUCLEOTIDE SEQUENCE [LARGE SCALE GENOMIC DNA]</scope>
</reference>
<evidence type="ECO:0000313" key="3">
    <source>
        <dbReference type="Proteomes" id="UP001497472"/>
    </source>
</evidence>
<dbReference type="EMBL" id="CAVLEF010000005">
    <property type="protein sequence ID" value="CAK1544506.1"/>
    <property type="molecule type" value="Genomic_DNA"/>
</dbReference>
<comment type="caution">
    <text evidence="2">The sequence shown here is derived from an EMBL/GenBank/DDBJ whole genome shotgun (WGS) entry which is preliminary data.</text>
</comment>
<gene>
    <name evidence="2" type="ORF">LNINA_LOCUS4243</name>
</gene>
<dbReference type="Proteomes" id="UP001497472">
    <property type="component" value="Unassembled WGS sequence"/>
</dbReference>
<evidence type="ECO:0000256" key="1">
    <source>
        <dbReference type="SAM" id="SignalP"/>
    </source>
</evidence>
<keyword evidence="3" id="KW-1185">Reference proteome</keyword>
<accession>A0AAV1J7N6</accession>
<feature type="chain" id="PRO_5043897855" evidence="1">
    <location>
        <begin position="20"/>
        <end position="168"/>
    </location>
</feature>
<feature type="signal peptide" evidence="1">
    <location>
        <begin position="1"/>
        <end position="19"/>
    </location>
</feature>